<feature type="compositionally biased region" description="Low complexity" evidence="1">
    <location>
        <begin position="126"/>
        <end position="139"/>
    </location>
</feature>
<name>A0ABX3HEA2_PAEBO</name>
<dbReference type="Proteomes" id="UP000187412">
    <property type="component" value="Unassembled WGS sequence"/>
</dbReference>
<feature type="region of interest" description="Disordered" evidence="1">
    <location>
        <begin position="54"/>
        <end position="145"/>
    </location>
</feature>
<protein>
    <submittedName>
        <fullName evidence="2">Uncharacterized protein</fullName>
    </submittedName>
</protein>
<evidence type="ECO:0000256" key="1">
    <source>
        <dbReference type="SAM" id="MobiDB-lite"/>
    </source>
</evidence>
<dbReference type="RefSeq" id="WP_076110711.1">
    <property type="nucleotide sequence ID" value="NZ_MPTB01000013.1"/>
</dbReference>
<evidence type="ECO:0000313" key="3">
    <source>
        <dbReference type="Proteomes" id="UP000187412"/>
    </source>
</evidence>
<gene>
    <name evidence="2" type="ORF">BSK56_11865</name>
</gene>
<organism evidence="2 3">
    <name type="scientific">Paenibacillus borealis</name>
    <dbReference type="NCBI Taxonomy" id="160799"/>
    <lineage>
        <taxon>Bacteria</taxon>
        <taxon>Bacillati</taxon>
        <taxon>Bacillota</taxon>
        <taxon>Bacilli</taxon>
        <taxon>Bacillales</taxon>
        <taxon>Paenibacillaceae</taxon>
        <taxon>Paenibacillus</taxon>
    </lineage>
</organism>
<proteinExistence type="predicted"/>
<feature type="compositionally biased region" description="Polar residues" evidence="1">
    <location>
        <begin position="82"/>
        <end position="92"/>
    </location>
</feature>
<reference evidence="2 3" key="1">
    <citation type="submission" date="2016-10" db="EMBL/GenBank/DDBJ databases">
        <title>Paenibacillus species isolates.</title>
        <authorList>
            <person name="Beno S.M."/>
        </authorList>
    </citation>
    <scope>NUCLEOTIDE SEQUENCE [LARGE SCALE GENOMIC DNA]</scope>
    <source>
        <strain evidence="2 3">FSL H7-0744</strain>
    </source>
</reference>
<keyword evidence="3" id="KW-1185">Reference proteome</keyword>
<accession>A0ABX3HEA2</accession>
<sequence length="254" mass="27092">MFNKRWKKVLAWSLSVILVLAIGGLFAANYAVDKLMTSMAGGLDLESDNALDSQTVVEETPEVTTAPTAAATTGQTAAATPDITTNVNTSNDDAPVETVLPKHTANVVEETERPATTESTSKNSGKKTGPVTTKPTSSPAVVENNNLDGYSAQVSADKAKDIQENVTIKEKADVASIVMSQLSVSDIKRLQELASGGLTIEEKREARSIILGKVSEDQYNELSQIAKKYGVSEGKTQEQVLAEEKAFEEGSEQQ</sequence>
<evidence type="ECO:0000313" key="2">
    <source>
        <dbReference type="EMBL" id="OMD48003.1"/>
    </source>
</evidence>
<comment type="caution">
    <text evidence="2">The sequence shown here is derived from an EMBL/GenBank/DDBJ whole genome shotgun (WGS) entry which is preliminary data.</text>
</comment>
<feature type="compositionally biased region" description="Low complexity" evidence="1">
    <location>
        <begin position="55"/>
        <end position="81"/>
    </location>
</feature>
<dbReference type="EMBL" id="MPTB01000013">
    <property type="protein sequence ID" value="OMD48003.1"/>
    <property type="molecule type" value="Genomic_DNA"/>
</dbReference>